<feature type="region of interest" description="Disordered" evidence="1">
    <location>
        <begin position="1"/>
        <end position="21"/>
    </location>
</feature>
<gene>
    <name evidence="3" type="ORF">Asppvi_010703</name>
</gene>
<keyword evidence="4" id="KW-1185">Reference proteome</keyword>
<dbReference type="EMBL" id="BHVY01000008">
    <property type="protein sequence ID" value="GIJ91731.1"/>
    <property type="molecule type" value="Genomic_DNA"/>
</dbReference>
<proteinExistence type="predicted"/>
<evidence type="ECO:0000256" key="1">
    <source>
        <dbReference type="SAM" id="MobiDB-lite"/>
    </source>
</evidence>
<keyword evidence="2" id="KW-1133">Transmembrane helix</keyword>
<dbReference type="AlphaFoldDB" id="A0A9P3BQ61"/>
<feature type="transmembrane region" description="Helical" evidence="2">
    <location>
        <begin position="633"/>
        <end position="653"/>
    </location>
</feature>
<organism evidence="3 4">
    <name type="scientific">Aspergillus pseudoviridinutans</name>
    <dbReference type="NCBI Taxonomy" id="1517512"/>
    <lineage>
        <taxon>Eukaryota</taxon>
        <taxon>Fungi</taxon>
        <taxon>Dikarya</taxon>
        <taxon>Ascomycota</taxon>
        <taxon>Pezizomycotina</taxon>
        <taxon>Eurotiomycetes</taxon>
        <taxon>Eurotiomycetidae</taxon>
        <taxon>Eurotiales</taxon>
        <taxon>Aspergillaceae</taxon>
        <taxon>Aspergillus</taxon>
        <taxon>Aspergillus subgen. Fumigati</taxon>
    </lineage>
</organism>
<keyword evidence="2" id="KW-0812">Transmembrane</keyword>
<dbReference type="RefSeq" id="XP_043162477.1">
    <property type="nucleotide sequence ID" value="XM_043306542.1"/>
</dbReference>
<dbReference type="Proteomes" id="UP001043456">
    <property type="component" value="Unassembled WGS sequence"/>
</dbReference>
<reference evidence="3 4" key="1">
    <citation type="submission" date="2018-10" db="EMBL/GenBank/DDBJ databases">
        <title>Pan-genome distribution and transcriptional activeness of fungal secondary metabolism genes in Aspergillus section Fumigati.</title>
        <authorList>
            <person name="Takahashi H."/>
            <person name="Umemura M."/>
            <person name="Ninomiya A."/>
            <person name="Kusuya Y."/>
            <person name="Urayama S."/>
            <person name="Shimizu M."/>
            <person name="Watanabe A."/>
            <person name="Kamei K."/>
            <person name="Yaguchi T."/>
            <person name="Hagiwara D."/>
        </authorList>
    </citation>
    <scope>NUCLEOTIDE SEQUENCE [LARGE SCALE GENOMIC DNA]</scope>
    <source>
        <strain evidence="3 4">IFM 55266</strain>
    </source>
</reference>
<keyword evidence="2" id="KW-0472">Membrane</keyword>
<dbReference type="GeneID" id="67009313"/>
<protein>
    <recommendedName>
        <fullName evidence="5">Cora-domain-containing protein</fullName>
    </recommendedName>
</protein>
<name>A0A9P3BQ61_9EURO</name>
<sequence length="775" mass="89589">MGELKRVSRSQLAQTSPRKRAAQASLQRLPKSWILTFIQQDLNTTSYKELAVIRKQKCLSAQIVILQTKLKQLNRVDGFHWSLAFTGSIVPHHLMPSMLLTTCTSKAGMRFVSRERQIIKSRCKPNSAFRLTSPISTFRQKSDGTVERRRLVRGHILDYIRPGVPAHIKAENFDYFPIVSLVPFDNRVPLAIDLPWVWEYEKGRMQREEVTIDDTRALENLQQRIRSLKEFDTELRQNGGDFFIMDDRAMLEEEGHRQDIYRGPNDYTHESYLSYDRRPDPDVSGAGAFLAPWQRLIFCKGLSTAANPDSPLFQNGQFVALPYIALDDVNPLPKYLRPLARDLTRDAITEAVKLHLNCSRRVVGQLNNPYMDASSCFHISFYEMINFCEKESWKIGHMYTKLDALPGRKAPLFRRSAFTTLVVIEDRYTDAELSRRPTYTPRFGTMLVLCPSGSFVRPLKYYVGQGEHAVNWEEVLSCRSIQICELAVIREVYSLLTRRWLQLKEYLAELLQEDFMEPDIYTKLIFDDDRLSRSKMYFWMLACLQEFNVSITDNVNHWELYRQARVDNFTKSDAVDPKPMIYEVDSFCGVLKEIKVQMDELAAAVRARRDGLFNASALGESMNSTRLGQNVKLLTYVSIFYLPLAFCAALWAIPNIDQKGTKTAFSITAVVTGLVNYLLVANLENVVYSLQSIYNSWRRKLVQQMKDDPAIHWKVHGQRLEESLPDRRMGPSEWTLWWYQIIKPFRRHSRKVEDSEELEVSSSFSEIESGSTGDV</sequence>
<comment type="caution">
    <text evidence="3">The sequence shown here is derived from an EMBL/GenBank/DDBJ whole genome shotgun (WGS) entry which is preliminary data.</text>
</comment>
<dbReference type="OrthoDB" id="5428055at2759"/>
<evidence type="ECO:0000313" key="3">
    <source>
        <dbReference type="EMBL" id="GIJ91731.1"/>
    </source>
</evidence>
<evidence type="ECO:0000313" key="4">
    <source>
        <dbReference type="Proteomes" id="UP001043456"/>
    </source>
</evidence>
<evidence type="ECO:0000256" key="2">
    <source>
        <dbReference type="SAM" id="Phobius"/>
    </source>
</evidence>
<evidence type="ECO:0008006" key="5">
    <source>
        <dbReference type="Google" id="ProtNLM"/>
    </source>
</evidence>
<accession>A0A9P3BQ61</accession>